<evidence type="ECO:0000313" key="6">
    <source>
        <dbReference type="Proteomes" id="UP001281410"/>
    </source>
</evidence>
<evidence type="ECO:0000256" key="3">
    <source>
        <dbReference type="ARBA" id="ARBA00023242"/>
    </source>
</evidence>
<comment type="caution">
    <text evidence="5">The sequence shown here is derived from an EMBL/GenBank/DDBJ whole genome shotgun (WGS) entry which is preliminary data.</text>
</comment>
<dbReference type="GO" id="GO:0005634">
    <property type="term" value="C:nucleus"/>
    <property type="evidence" value="ECO:0007669"/>
    <property type="project" value="UniProtKB-SubCell"/>
</dbReference>
<evidence type="ECO:0000313" key="5">
    <source>
        <dbReference type="EMBL" id="KAK3226790.1"/>
    </source>
</evidence>
<dbReference type="GO" id="GO:0000127">
    <property type="term" value="C:transcription factor TFIIIC complex"/>
    <property type="evidence" value="ECO:0007669"/>
    <property type="project" value="TreeGrafter"/>
</dbReference>
<feature type="region of interest" description="Disordered" evidence="4">
    <location>
        <begin position="288"/>
        <end position="363"/>
    </location>
</feature>
<dbReference type="PRINTS" id="PR00929">
    <property type="entry name" value="ATHOOK"/>
</dbReference>
<dbReference type="InterPro" id="IPR000637">
    <property type="entry name" value="HMGI/Y_DNA-bd_CS"/>
</dbReference>
<dbReference type="InterPro" id="IPR001680">
    <property type="entry name" value="WD40_rpt"/>
</dbReference>
<dbReference type="SMART" id="SM00320">
    <property type="entry name" value="WD40"/>
    <property type="match status" value="5"/>
</dbReference>
<feature type="compositionally biased region" description="Basic residues" evidence="4">
    <location>
        <begin position="294"/>
        <end position="306"/>
    </location>
</feature>
<evidence type="ECO:0008006" key="7">
    <source>
        <dbReference type="Google" id="ProtNLM"/>
    </source>
</evidence>
<organism evidence="5 6">
    <name type="scientific">Dipteronia sinensis</name>
    <dbReference type="NCBI Taxonomy" id="43782"/>
    <lineage>
        <taxon>Eukaryota</taxon>
        <taxon>Viridiplantae</taxon>
        <taxon>Streptophyta</taxon>
        <taxon>Embryophyta</taxon>
        <taxon>Tracheophyta</taxon>
        <taxon>Spermatophyta</taxon>
        <taxon>Magnoliopsida</taxon>
        <taxon>eudicotyledons</taxon>
        <taxon>Gunneridae</taxon>
        <taxon>Pentapetalae</taxon>
        <taxon>rosids</taxon>
        <taxon>malvids</taxon>
        <taxon>Sapindales</taxon>
        <taxon>Sapindaceae</taxon>
        <taxon>Hippocastanoideae</taxon>
        <taxon>Acereae</taxon>
        <taxon>Dipteronia</taxon>
    </lineage>
</organism>
<dbReference type="Proteomes" id="UP001281410">
    <property type="component" value="Unassembled WGS sequence"/>
</dbReference>
<feature type="compositionally biased region" description="Low complexity" evidence="4">
    <location>
        <begin position="348"/>
        <end position="358"/>
    </location>
</feature>
<dbReference type="GO" id="GO:0006355">
    <property type="term" value="P:regulation of DNA-templated transcription"/>
    <property type="evidence" value="ECO:0007669"/>
    <property type="project" value="InterPro"/>
</dbReference>
<sequence>MEEELLGSNSGGICVSKFDNSVENHFEAIDTISKLCDEPESDVLDEVDIQRLSSSITFLREWRYFNYGSRIIRFANETESGPEKDVSSEINLPQFSSAAVPKERLCRSPTGLESSKDFVMYVGGSVWALDWCPRIHEKLDHHTKCEFIAVAAHPPESYYHRLGAPLTGRGVVQIWCVLNVGVNEEVAPPPNKISKQGPQSNENTEDKPKKPRGRPRKTPIDQSLDSEATKGKPTQLKRPRGRPRKKPIGESTDYSDGNDQSVHALAVQYPEDAAELLAIEGVSGSIQEDTVQKNRGKKQKVSKKKALPANSAVEIHMRSRKPRSKKSAWKSGEDKCLSRMTQNEDQRSSISNHQIHNSSGKDSAECNNISGEAILDPTSASCSVSKDITLPRVVLCLAHNGKVAWDVKWRPYNAKDSKSKQRMGYLAVLLGNGSLEVWEVPLPRTMKIIFMSSLKEGTDPRFVKLEPVFRCSKLNCGGIQSIPLTVEWSTSHPHDFLLAGCHDGTVALWKFSASDSSKDTRPLLCFSADTVPVRAVAWAPVERSVMSENDFHYCFSSDYRDLENANVILTAGHGGLKFWDIRDPFRPLWDLRPAQRFIYGVDWLPDPRCVILSFDDGAMRFLSLVKAAYDVPATGKSFAGTKQQGLHHLNCSAFAVWSIQVSRLTGMVAYCSADGTVLRFQLTTKAVDKSPSRYREPHFLCGSLTEDKSAITVNTPLLYTPVTLKKPGTEGEKSMRSLMAESNSAKSVKDNKGKNLDNQIPALCYGNDPESESDSPLATLKSRKEQKSGNSNRKKTDCDQALVCIDEEEASNIQGNKNEKGEAGKEVEVIPPKMVALHKVRWNMNRGSERWLCYGGAAGIVRCQEIMMPYTDEKSDKKS</sequence>
<feature type="region of interest" description="Disordered" evidence="4">
    <location>
        <begin position="186"/>
        <end position="259"/>
    </location>
</feature>
<dbReference type="InterPro" id="IPR036322">
    <property type="entry name" value="WD40_repeat_dom_sf"/>
</dbReference>
<dbReference type="PANTHER" id="PTHR15052">
    <property type="entry name" value="RNA POLYMERASE III TRANSCRIPTION INITIATION FACTOR COMPLEX SUBUNIT"/>
    <property type="match status" value="1"/>
</dbReference>
<dbReference type="InterPro" id="IPR052416">
    <property type="entry name" value="GTF3C_component"/>
</dbReference>
<dbReference type="GO" id="GO:0006383">
    <property type="term" value="P:transcription by RNA polymerase III"/>
    <property type="evidence" value="ECO:0007669"/>
    <property type="project" value="TreeGrafter"/>
</dbReference>
<feature type="compositionally biased region" description="Basic and acidic residues" evidence="4">
    <location>
        <begin position="331"/>
        <end position="347"/>
    </location>
</feature>
<feature type="compositionally biased region" description="Basic residues" evidence="4">
    <location>
        <begin position="235"/>
        <end position="246"/>
    </location>
</feature>
<feature type="region of interest" description="Disordered" evidence="4">
    <location>
        <begin position="740"/>
        <end position="794"/>
    </location>
</feature>
<dbReference type="GO" id="GO:0003677">
    <property type="term" value="F:DNA binding"/>
    <property type="evidence" value="ECO:0007669"/>
    <property type="project" value="InterPro"/>
</dbReference>
<dbReference type="PANTHER" id="PTHR15052:SF2">
    <property type="entry name" value="GENERAL TRANSCRIPTION FACTOR 3C POLYPEPTIDE 2"/>
    <property type="match status" value="1"/>
</dbReference>
<accession>A0AAE0AZP7</accession>
<dbReference type="AlphaFoldDB" id="A0AAE0AZP7"/>
<comment type="subcellular location">
    <subcellularLocation>
        <location evidence="1">Nucleus</location>
    </subcellularLocation>
</comment>
<keyword evidence="6" id="KW-1185">Reference proteome</keyword>
<dbReference type="InterPro" id="IPR015943">
    <property type="entry name" value="WD40/YVTN_repeat-like_dom_sf"/>
</dbReference>
<feature type="compositionally biased region" description="Polar residues" evidence="4">
    <location>
        <begin position="193"/>
        <end position="202"/>
    </location>
</feature>
<proteinExistence type="predicted"/>
<reference evidence="5" key="1">
    <citation type="journal article" date="2023" name="Plant J.">
        <title>Genome sequences and population genomics provide insights into the demographic history, inbreeding, and mutation load of two 'living fossil' tree species of Dipteronia.</title>
        <authorList>
            <person name="Feng Y."/>
            <person name="Comes H.P."/>
            <person name="Chen J."/>
            <person name="Zhu S."/>
            <person name="Lu R."/>
            <person name="Zhang X."/>
            <person name="Li P."/>
            <person name="Qiu J."/>
            <person name="Olsen K.M."/>
            <person name="Qiu Y."/>
        </authorList>
    </citation>
    <scope>NUCLEOTIDE SEQUENCE</scope>
    <source>
        <strain evidence="5">NBL</strain>
    </source>
</reference>
<protein>
    <recommendedName>
        <fullName evidence="7">Transducin/WD40 repeat-like superfamily protein</fullName>
    </recommendedName>
</protein>
<dbReference type="SUPFAM" id="SSF50978">
    <property type="entry name" value="WD40 repeat-like"/>
    <property type="match status" value="1"/>
</dbReference>
<dbReference type="PROSITE" id="PS00354">
    <property type="entry name" value="HMGI_Y"/>
    <property type="match status" value="1"/>
</dbReference>
<keyword evidence="2" id="KW-0804">Transcription</keyword>
<dbReference type="EMBL" id="JANJYJ010000002">
    <property type="protein sequence ID" value="KAK3226790.1"/>
    <property type="molecule type" value="Genomic_DNA"/>
</dbReference>
<keyword evidence="3" id="KW-0539">Nucleus</keyword>
<dbReference type="InterPro" id="IPR017956">
    <property type="entry name" value="AT_hook_DNA-bd_motif"/>
</dbReference>
<name>A0AAE0AZP7_9ROSI</name>
<evidence type="ECO:0000256" key="1">
    <source>
        <dbReference type="ARBA" id="ARBA00004123"/>
    </source>
</evidence>
<evidence type="ECO:0000256" key="4">
    <source>
        <dbReference type="SAM" id="MobiDB-lite"/>
    </source>
</evidence>
<gene>
    <name evidence="5" type="ORF">Dsin_006652</name>
</gene>
<evidence type="ECO:0000256" key="2">
    <source>
        <dbReference type="ARBA" id="ARBA00023163"/>
    </source>
</evidence>
<dbReference type="Gene3D" id="2.130.10.10">
    <property type="entry name" value="YVTN repeat-like/Quinoprotein amine dehydrogenase"/>
    <property type="match status" value="1"/>
</dbReference>
<feature type="compositionally biased region" description="Basic residues" evidence="4">
    <location>
        <begin position="318"/>
        <end position="328"/>
    </location>
</feature>